<organism evidence="7 8">
    <name type="scientific">Potamilus streckersoni</name>
    <dbReference type="NCBI Taxonomy" id="2493646"/>
    <lineage>
        <taxon>Eukaryota</taxon>
        <taxon>Metazoa</taxon>
        <taxon>Spiralia</taxon>
        <taxon>Lophotrochozoa</taxon>
        <taxon>Mollusca</taxon>
        <taxon>Bivalvia</taxon>
        <taxon>Autobranchia</taxon>
        <taxon>Heteroconchia</taxon>
        <taxon>Palaeoheterodonta</taxon>
        <taxon>Unionida</taxon>
        <taxon>Unionoidea</taxon>
        <taxon>Unionidae</taxon>
        <taxon>Ambleminae</taxon>
        <taxon>Lampsilini</taxon>
        <taxon>Potamilus</taxon>
    </lineage>
</organism>
<dbReference type="GO" id="GO:0006955">
    <property type="term" value="P:immune response"/>
    <property type="evidence" value="ECO:0007669"/>
    <property type="project" value="InterPro"/>
</dbReference>
<evidence type="ECO:0000313" key="7">
    <source>
        <dbReference type="EMBL" id="KAK3600240.1"/>
    </source>
</evidence>
<dbReference type="GO" id="GO:0005125">
    <property type="term" value="F:cytokine activity"/>
    <property type="evidence" value="ECO:0007669"/>
    <property type="project" value="UniProtKB-KW"/>
</dbReference>
<dbReference type="PANTHER" id="PTHR11471">
    <property type="entry name" value="TUMOR NECROSIS FACTOR FAMILY MEMBER"/>
    <property type="match status" value="1"/>
</dbReference>
<accession>A0AAE0W4T1</accession>
<keyword evidence="5" id="KW-1133">Transmembrane helix</keyword>
<dbReference type="Pfam" id="PF00229">
    <property type="entry name" value="TNF"/>
    <property type="match status" value="1"/>
</dbReference>
<dbReference type="SUPFAM" id="SSF49842">
    <property type="entry name" value="TNF-like"/>
    <property type="match status" value="1"/>
</dbReference>
<comment type="caution">
    <text evidence="7">The sequence shown here is derived from an EMBL/GenBank/DDBJ whole genome shotgun (WGS) entry which is preliminary data.</text>
</comment>
<dbReference type="GO" id="GO:0005615">
    <property type="term" value="C:extracellular space"/>
    <property type="evidence" value="ECO:0007669"/>
    <property type="project" value="UniProtKB-KW"/>
</dbReference>
<keyword evidence="4 5" id="KW-0472">Membrane</keyword>
<evidence type="ECO:0000259" key="6">
    <source>
        <dbReference type="PROSITE" id="PS50049"/>
    </source>
</evidence>
<dbReference type="InterPro" id="IPR008983">
    <property type="entry name" value="Tumour_necrosis_fac-like_dom"/>
</dbReference>
<dbReference type="PROSITE" id="PS50049">
    <property type="entry name" value="THD_2"/>
    <property type="match status" value="1"/>
</dbReference>
<proteinExistence type="inferred from homology"/>
<dbReference type="Gene3D" id="2.60.120.40">
    <property type="match status" value="1"/>
</dbReference>
<evidence type="ECO:0000256" key="3">
    <source>
        <dbReference type="ARBA" id="ARBA00022514"/>
    </source>
</evidence>
<gene>
    <name evidence="7" type="ORF">CHS0354_032774</name>
</gene>
<dbReference type="PANTHER" id="PTHR11471:SF13">
    <property type="entry name" value="TNF FAMILY PROFILE DOMAIN-CONTAINING PROTEIN"/>
    <property type="match status" value="1"/>
</dbReference>
<dbReference type="GO" id="GO:0005164">
    <property type="term" value="F:tumor necrosis factor receptor binding"/>
    <property type="evidence" value="ECO:0007669"/>
    <property type="project" value="InterPro"/>
</dbReference>
<protein>
    <recommendedName>
        <fullName evidence="6">THD domain-containing protein</fullName>
    </recommendedName>
</protein>
<evidence type="ECO:0000256" key="2">
    <source>
        <dbReference type="ARBA" id="ARBA00008670"/>
    </source>
</evidence>
<comment type="similarity">
    <text evidence="2">Belongs to the tumor necrosis factor family.</text>
</comment>
<evidence type="ECO:0000313" key="8">
    <source>
        <dbReference type="Proteomes" id="UP001195483"/>
    </source>
</evidence>
<evidence type="ECO:0000256" key="1">
    <source>
        <dbReference type="ARBA" id="ARBA00004370"/>
    </source>
</evidence>
<keyword evidence="3" id="KW-0202">Cytokine</keyword>
<dbReference type="InterPro" id="IPR006052">
    <property type="entry name" value="TNF_dom"/>
</dbReference>
<dbReference type="AlphaFoldDB" id="A0AAE0W4T1"/>
<keyword evidence="5" id="KW-0812">Transmembrane</keyword>
<dbReference type="Proteomes" id="UP001195483">
    <property type="component" value="Unassembled WGS sequence"/>
</dbReference>
<evidence type="ECO:0000256" key="5">
    <source>
        <dbReference type="SAM" id="Phobius"/>
    </source>
</evidence>
<reference evidence="7" key="1">
    <citation type="journal article" date="2021" name="Genome Biol. Evol.">
        <title>A High-Quality Reference Genome for a Parasitic Bivalve with Doubly Uniparental Inheritance (Bivalvia: Unionida).</title>
        <authorList>
            <person name="Smith C.H."/>
        </authorList>
    </citation>
    <scope>NUCLEOTIDE SEQUENCE</scope>
    <source>
        <strain evidence="7">CHS0354</strain>
    </source>
</reference>
<feature type="transmembrane region" description="Helical" evidence="5">
    <location>
        <begin position="36"/>
        <end position="58"/>
    </location>
</feature>
<name>A0AAE0W4T1_9BIVA</name>
<dbReference type="GO" id="GO:0016020">
    <property type="term" value="C:membrane"/>
    <property type="evidence" value="ECO:0007669"/>
    <property type="project" value="UniProtKB-SubCell"/>
</dbReference>
<dbReference type="EMBL" id="JAEAOA010001934">
    <property type="protein sequence ID" value="KAK3600240.1"/>
    <property type="molecule type" value="Genomic_DNA"/>
</dbReference>
<comment type="subcellular location">
    <subcellularLocation>
        <location evidence="1">Membrane</location>
    </subcellularLocation>
</comment>
<reference evidence="7" key="3">
    <citation type="submission" date="2023-05" db="EMBL/GenBank/DDBJ databases">
        <authorList>
            <person name="Smith C.H."/>
        </authorList>
    </citation>
    <scope>NUCLEOTIDE SEQUENCE</scope>
    <source>
        <strain evidence="7">CHS0354</strain>
        <tissue evidence="7">Mantle</tissue>
    </source>
</reference>
<keyword evidence="8" id="KW-1185">Reference proteome</keyword>
<sequence>MEISFRQIHLKWHCDSICRCVSFPNTKQTEQSCKKLFVIVAIINCILTAVLIVTTYYWKWHVRSLTSSGNTDETRLCLKCEKIFVHPIDDENILNDLERTNNGTKCCTKNTSQLKHLVHQFLERNHRIHMAKEGLIIPQCHDDTNEEKPAGRLVGVDHNRRGTDYEDRHTLQWQNERDYSYQTPGVKFTNGQLQITTPGYYWFNSRVTFRDTNTTIWNDRYAFFHTIYRRSAEYPLRKDSKLVEAGKTRCKLRSVFADRSSFIGDIAYFKKGESIIVKVSHPEMVSSSATDSFLEVRLY</sequence>
<feature type="domain" description="THD" evidence="6">
    <location>
        <begin position="149"/>
        <end position="298"/>
    </location>
</feature>
<evidence type="ECO:0000256" key="4">
    <source>
        <dbReference type="ARBA" id="ARBA00023136"/>
    </source>
</evidence>
<reference evidence="7" key="2">
    <citation type="journal article" date="2021" name="Genome Biol. Evol.">
        <title>Developing a high-quality reference genome for a parasitic bivalve with doubly uniparental inheritance (Bivalvia: Unionida).</title>
        <authorList>
            <person name="Smith C.H."/>
        </authorList>
    </citation>
    <scope>NUCLEOTIDE SEQUENCE</scope>
    <source>
        <strain evidence="7">CHS0354</strain>
        <tissue evidence="7">Mantle</tissue>
    </source>
</reference>